<evidence type="ECO:0000256" key="11">
    <source>
        <dbReference type="ARBA" id="ARBA00023242"/>
    </source>
</evidence>
<dbReference type="InterPro" id="IPR013083">
    <property type="entry name" value="Znf_RING/FYVE/PHD"/>
</dbReference>
<feature type="compositionally biased region" description="Basic residues" evidence="13">
    <location>
        <begin position="802"/>
        <end position="823"/>
    </location>
</feature>
<dbReference type="GO" id="GO:0007399">
    <property type="term" value="P:nervous system development"/>
    <property type="evidence" value="ECO:0007669"/>
    <property type="project" value="UniProtKB-KW"/>
</dbReference>
<dbReference type="CDD" id="cd21085">
    <property type="entry name" value="WH_NTD_PHF10"/>
    <property type="match status" value="1"/>
</dbReference>
<keyword evidence="10" id="KW-0804">Transcription</keyword>
<keyword evidence="9" id="KW-0805">Transcription regulation</keyword>
<evidence type="ECO:0000313" key="16">
    <source>
        <dbReference type="RefSeq" id="XP_025418937.1"/>
    </source>
</evidence>
<dbReference type="GO" id="GO:0008270">
    <property type="term" value="F:zinc ion binding"/>
    <property type="evidence" value="ECO:0007669"/>
    <property type="project" value="UniProtKB-KW"/>
</dbReference>
<dbReference type="CTD" id="32965"/>
<dbReference type="PANTHER" id="PTHR45888">
    <property type="entry name" value="HL01030P-RELATED"/>
    <property type="match status" value="1"/>
</dbReference>
<dbReference type="InterPro" id="IPR001965">
    <property type="entry name" value="Znf_PHD"/>
</dbReference>
<feature type="compositionally biased region" description="Polar residues" evidence="13">
    <location>
        <begin position="529"/>
        <end position="547"/>
    </location>
</feature>
<keyword evidence="4" id="KW-0479">Metal-binding</keyword>
<dbReference type="Gene3D" id="3.30.40.10">
    <property type="entry name" value="Zinc/RING finger domain, C3HC4 (zinc finger)"/>
    <property type="match status" value="1"/>
</dbReference>
<dbReference type="PANTHER" id="PTHR45888:SF4">
    <property type="entry name" value="PHD FINGER PROTEIN 10"/>
    <property type="match status" value="1"/>
</dbReference>
<evidence type="ECO:0000256" key="8">
    <source>
        <dbReference type="ARBA" id="ARBA00022902"/>
    </source>
</evidence>
<evidence type="ECO:0000256" key="9">
    <source>
        <dbReference type="ARBA" id="ARBA00023015"/>
    </source>
</evidence>
<evidence type="ECO:0000259" key="14">
    <source>
        <dbReference type="PROSITE" id="PS50016"/>
    </source>
</evidence>
<feature type="region of interest" description="Disordered" evidence="13">
    <location>
        <begin position="925"/>
        <end position="955"/>
    </location>
</feature>
<dbReference type="Pfam" id="PF00628">
    <property type="entry name" value="PHD"/>
    <property type="match status" value="2"/>
</dbReference>
<dbReference type="CDD" id="cd15528">
    <property type="entry name" value="PHD1_PHF10"/>
    <property type="match status" value="1"/>
</dbReference>
<keyword evidence="11" id="KW-0539">Nucleus</keyword>
<feature type="compositionally biased region" description="Acidic residues" evidence="13">
    <location>
        <begin position="1222"/>
        <end position="1239"/>
    </location>
</feature>
<accession>A0A8B8G7V7</accession>
<evidence type="ECO:0000256" key="5">
    <source>
        <dbReference type="ARBA" id="ARBA00022737"/>
    </source>
</evidence>
<organism evidence="15 16">
    <name type="scientific">Sipha flava</name>
    <name type="common">yellow sugarcane aphid</name>
    <dbReference type="NCBI Taxonomy" id="143950"/>
    <lineage>
        <taxon>Eukaryota</taxon>
        <taxon>Metazoa</taxon>
        <taxon>Ecdysozoa</taxon>
        <taxon>Arthropoda</taxon>
        <taxon>Hexapoda</taxon>
        <taxon>Insecta</taxon>
        <taxon>Pterygota</taxon>
        <taxon>Neoptera</taxon>
        <taxon>Paraneoptera</taxon>
        <taxon>Hemiptera</taxon>
        <taxon>Sternorrhyncha</taxon>
        <taxon>Aphidomorpha</taxon>
        <taxon>Aphidoidea</taxon>
        <taxon>Aphididae</taxon>
        <taxon>Sipha</taxon>
    </lineage>
</organism>
<evidence type="ECO:0000256" key="7">
    <source>
        <dbReference type="ARBA" id="ARBA00022833"/>
    </source>
</evidence>
<evidence type="ECO:0000256" key="1">
    <source>
        <dbReference type="ARBA" id="ARBA00004123"/>
    </source>
</evidence>
<dbReference type="GO" id="GO:0071564">
    <property type="term" value="C:npBAF complex"/>
    <property type="evidence" value="ECO:0007669"/>
    <property type="project" value="InterPro"/>
</dbReference>
<dbReference type="PROSITE" id="PS50016">
    <property type="entry name" value="ZF_PHD_2"/>
    <property type="match status" value="1"/>
</dbReference>
<evidence type="ECO:0000256" key="6">
    <source>
        <dbReference type="ARBA" id="ARBA00022771"/>
    </source>
</evidence>
<reference evidence="16" key="1">
    <citation type="submission" date="2025-08" db="UniProtKB">
        <authorList>
            <consortium name="RefSeq"/>
        </authorList>
    </citation>
    <scope>IDENTIFICATION</scope>
    <source>
        <tissue evidence="16">Whole body</tissue>
    </source>
</reference>
<dbReference type="InterPro" id="IPR048664">
    <property type="entry name" value="INI1_DNA-bd"/>
</dbReference>
<feature type="domain" description="PHD-type" evidence="14">
    <location>
        <begin position="1311"/>
        <end position="1362"/>
    </location>
</feature>
<dbReference type="RefSeq" id="XP_025418937.1">
    <property type="nucleotide sequence ID" value="XM_025563152.1"/>
</dbReference>
<evidence type="ECO:0000256" key="4">
    <source>
        <dbReference type="ARBA" id="ARBA00022723"/>
    </source>
</evidence>
<dbReference type="InterPro" id="IPR019787">
    <property type="entry name" value="Znf_PHD-finger"/>
</dbReference>
<feature type="region of interest" description="Disordered" evidence="13">
    <location>
        <begin position="792"/>
        <end position="857"/>
    </location>
</feature>
<comment type="subcellular location">
    <subcellularLocation>
        <location evidence="1">Nucleus</location>
    </subcellularLocation>
</comment>
<evidence type="ECO:0000256" key="2">
    <source>
        <dbReference type="ARBA" id="ARBA00006097"/>
    </source>
</evidence>
<keyword evidence="15" id="KW-1185">Reference proteome</keyword>
<dbReference type="OrthoDB" id="1903104at2759"/>
<dbReference type="InterPro" id="IPR038045">
    <property type="entry name" value="PHF10_PHD_finger_1"/>
</dbReference>
<gene>
    <name evidence="16" type="primary">LOC112689436</name>
</gene>
<feature type="compositionally biased region" description="Acidic residues" evidence="13">
    <location>
        <begin position="842"/>
        <end position="854"/>
    </location>
</feature>
<dbReference type="CDD" id="cd15529">
    <property type="entry name" value="PHD2_PHF10"/>
    <property type="match status" value="1"/>
</dbReference>
<feature type="compositionally biased region" description="Polar residues" evidence="13">
    <location>
        <begin position="946"/>
        <end position="955"/>
    </location>
</feature>
<dbReference type="GeneID" id="112689436"/>
<sequence>MEEDKISPDTSDKRKVDDDNVNPKPNPKRIKLVRPVFTPVAKPTVSQAEIIKPDTLPIEVSKSSHVSDQVLNVIEKPNEQIAEITKTPIDPIEIVKKVLPLPIVPEEQVDNSSDALDIQNIFSEETKKELEHLKKNIFKIEDDGSSSENDSQPKRPRLKRPTFVKSAIENKVEISDTKLLDKTNEIVKLDSVKSVSEENVNNIGNVLDQQIVAEDNVDKVVKNIISHALVNDVDHNSILTEDESYASEVDNLLEAKSTIVENTIKVVENKLDIPENIEKIIENKTTTEENVHKLTNNFIESKNDNLKINQNTIQFEVLKQENINNKEMPHKLVEKKSIDTDKINQIAIEKNIKSEPIDENKVFKTEIKDTAVKNDGEKMYFKENVRVVLERYIDNKCNNKSQNKINSSKLRPENNKNIVETNNEKSIMQDSVTRTNEENNIENEIEYSNIDQTDSTQVGKMVETIEDNKVNVLENENKIFIINTQKDLDILSKQTSSMNAKQNNEEHESQIFKSDILKAALMSRKSPDSLVNSSEGIDQFDTNPTSLETQKTDVLPTIGQEDIVNKIEAEIKLNTKDKPTNIKKSQNKILTNMPEANISKETLMSICLNDNIAAVKHDDPPKWGSAKMNEVEKFLNDSNVTITPICKSQETPKLGKITLKLPKVGNPEIKETTVRPDVKSELIKKITNKQIAMGDSPLKNALAQSSKSFGDFATIRPAPKPSAEQIALLEQQILNTPKKRGRPSKALAQQKQLLLQYQQLQQQKVQEGSAEDEAVFHVPLFDMEDMSGGAGMFESFDASTPKRGKGIRGKGSRGRRGRGGGRGRGREGSDSDTTSNSRRMDDEIEPYPEEMNQDEETKQVAMIEAERLRKEEERERKMEARKKKLKERNDALKEKKLKKKQKAEERRLQWHEKKRLMQEEKARAAEMKKSLPPPQNFDDETRMSADCNNSRSQTPARNFLIGEDDLSMSGTTNDSMRLKKGRMEVIDLESNKTLTVDQIAEYQWPLEGGELYMIQEQISNFLGVKSFKRKYPGLKRRNVEAEERSFLCDSGLVAESLCDLGLTVLYSSEVLDIMYTDFPEKYEELREYMRLKHAKELTNRQRALMTISSNTDGSKLDLRERAMEAAANWNANLNKSRLEFRKCSMDMQTFIVHYPKTKCKKMAIPKNKIGSYPLALLPGQFCDYHATYSSEDLRYLPMNTVMYGPLKSVDKDFPVSLSSQSESEDSSSDDSSDSDDSIDVDNKLEKNELEFGPSDKKGAECKLCLGTAEKNKKGTVEPLIHCSKCLTIYHPTCLDMTLEMVPYIKRYNWQCNECKSCAQCKEVADEDKMLFCDLCDRGYHIYCVGLRRVPEGRWHCQECAMCNSCGVSDPGPGDSKWFYEFKKIEKTGAKVYCRTLCAPCSRMYQ</sequence>
<feature type="region of interest" description="Disordered" evidence="13">
    <location>
        <begin position="527"/>
        <end position="547"/>
    </location>
</feature>
<proteinExistence type="inferred from homology"/>
<keyword evidence="5" id="KW-0677">Repeat</keyword>
<name>A0A8B8G7V7_9HEMI</name>
<dbReference type="InterPro" id="IPR011011">
    <property type="entry name" value="Znf_FYVE_PHD"/>
</dbReference>
<feature type="compositionally biased region" description="Basic and acidic residues" evidence="13">
    <location>
        <begin position="1"/>
        <end position="18"/>
    </location>
</feature>
<keyword evidence="6 12" id="KW-0863">Zinc-finger</keyword>
<dbReference type="Pfam" id="PF21459">
    <property type="entry name" value="INI1_DNA-bd"/>
    <property type="match status" value="1"/>
</dbReference>
<comment type="similarity">
    <text evidence="2">Belongs to the SAYP family.</text>
</comment>
<evidence type="ECO:0000256" key="3">
    <source>
        <dbReference type="ARBA" id="ARBA00016995"/>
    </source>
</evidence>
<feature type="region of interest" description="Disordered" evidence="13">
    <location>
        <begin position="1215"/>
        <end position="1239"/>
    </location>
</feature>
<evidence type="ECO:0000313" key="15">
    <source>
        <dbReference type="Proteomes" id="UP000694846"/>
    </source>
</evidence>
<feature type="region of interest" description="Disordered" evidence="13">
    <location>
        <begin position="870"/>
        <end position="907"/>
    </location>
</feature>
<keyword evidence="7" id="KW-0862">Zinc</keyword>
<feature type="region of interest" description="Disordered" evidence="13">
    <location>
        <begin position="141"/>
        <end position="161"/>
    </location>
</feature>
<evidence type="ECO:0000256" key="13">
    <source>
        <dbReference type="SAM" id="MobiDB-lite"/>
    </source>
</evidence>
<dbReference type="SMART" id="SM00249">
    <property type="entry name" value="PHD"/>
    <property type="match status" value="2"/>
</dbReference>
<dbReference type="SUPFAM" id="SSF57903">
    <property type="entry name" value="FYVE/PHD zinc finger"/>
    <property type="match status" value="2"/>
</dbReference>
<feature type="region of interest" description="Disordered" evidence="13">
    <location>
        <begin position="1"/>
        <end position="30"/>
    </location>
</feature>
<dbReference type="Proteomes" id="UP000694846">
    <property type="component" value="Unplaced"/>
</dbReference>
<protein>
    <recommendedName>
        <fullName evidence="3">PHD finger protein 10</fullName>
    </recommendedName>
</protein>
<evidence type="ECO:0000256" key="10">
    <source>
        <dbReference type="ARBA" id="ARBA00023163"/>
    </source>
</evidence>
<evidence type="ECO:0000256" key="12">
    <source>
        <dbReference type="PROSITE-ProRule" id="PRU00146"/>
    </source>
</evidence>
<keyword evidence="8" id="KW-0524">Neurogenesis</keyword>